<evidence type="ECO:0000313" key="2">
    <source>
        <dbReference type="Proteomes" id="UP000031967"/>
    </source>
</evidence>
<dbReference type="Proteomes" id="UP000031967">
    <property type="component" value="Unassembled WGS sequence"/>
</dbReference>
<comment type="caution">
    <text evidence="1">The sequence shown here is derived from an EMBL/GenBank/DDBJ whole genome shotgun (WGS) entry which is preliminary data.</text>
</comment>
<evidence type="ECO:0000313" key="1">
    <source>
        <dbReference type="EMBL" id="KIL42377.1"/>
    </source>
</evidence>
<accession>A0ABR5AMX2</accession>
<dbReference type="RefSeq" id="WP_041044695.1">
    <property type="nucleotide sequence ID" value="NZ_JXAK01000001.1"/>
</dbReference>
<protein>
    <submittedName>
        <fullName evidence="1">Uncharacterized protein</fullName>
    </submittedName>
</protein>
<proteinExistence type="predicted"/>
<keyword evidence="2" id="KW-1185">Reference proteome</keyword>
<gene>
    <name evidence="1" type="ORF">SD70_00040</name>
</gene>
<sequence>MDESGLLNKIAVKVNYNPREIFSKDDPFYLEKCVLKHPRNHIGLHFLAQKYEQEAIKLLHRLKHVQDHRTKMQLAKKTGRCR</sequence>
<organism evidence="1 2">
    <name type="scientific">Gordoniibacillus kamchatkensis</name>
    <dbReference type="NCBI Taxonomy" id="1590651"/>
    <lineage>
        <taxon>Bacteria</taxon>
        <taxon>Bacillati</taxon>
        <taxon>Bacillota</taxon>
        <taxon>Bacilli</taxon>
        <taxon>Bacillales</taxon>
        <taxon>Paenibacillaceae</taxon>
        <taxon>Gordoniibacillus</taxon>
    </lineage>
</organism>
<name>A0ABR5AMX2_9BACL</name>
<dbReference type="EMBL" id="JXAK01000001">
    <property type="protein sequence ID" value="KIL42377.1"/>
    <property type="molecule type" value="Genomic_DNA"/>
</dbReference>
<reference evidence="1 2" key="1">
    <citation type="submission" date="2014-12" db="EMBL/GenBank/DDBJ databases">
        <title>Draft genome sequence of Paenibacillus kamchatkensis strain B-2647.</title>
        <authorList>
            <person name="Karlyshev A.V."/>
            <person name="Kudryashova E.B."/>
        </authorList>
    </citation>
    <scope>NUCLEOTIDE SEQUENCE [LARGE SCALE GENOMIC DNA]</scope>
    <source>
        <strain evidence="1 2">VKM B-2647</strain>
    </source>
</reference>